<dbReference type="OrthoDB" id="9781481at2"/>
<dbReference type="SUPFAM" id="SSF52540">
    <property type="entry name" value="P-loop containing nucleoside triphosphate hydrolases"/>
    <property type="match status" value="1"/>
</dbReference>
<keyword evidence="3" id="KW-1185">Reference proteome</keyword>
<sequence>MKSYKTWIFVTFGLVIVVVGLLIGGILSFYSAGYTVEGSSGIVVMLLLSLVLVGLLTAIVLVSLLMKDQKKRGKDAAHAFPALERIDDEMKKNPPLPYDKVSLEEFCNEFRNFSAGELGLYYSIDDIRRFIAGLAVSHILILQGMSGTGKTSLAYAFGKFIERDSTIIPIQPMWKERTDLLGYYNEFSKRFNETQFLETIYQANWRNDMFVTILDEMNIARVEYYFAEFLSLMEIPSNSRYLEIISSTSIHDPVKMKNGQIKLPDNIWFIGTANNDDSTFAISDKVYDRSMVLNLDHKAEAFTVDNWRHIRMNAYDFQKMARQAMAEYRLRYKYKNKLERLDLYMQDTFRLSFGNRINRQIEEYTSVYVACGGDELEALDDILSKKVFRKLVGGNSLYLKRKSGELLDKLDELFGQNKMVLCKEIILRLVR</sequence>
<evidence type="ECO:0000313" key="2">
    <source>
        <dbReference type="EMBL" id="RIA75728.1"/>
    </source>
</evidence>
<keyword evidence="1" id="KW-0472">Membrane</keyword>
<dbReference type="InParanoid" id="A0A397RPV7"/>
<evidence type="ECO:0000313" key="3">
    <source>
        <dbReference type="Proteomes" id="UP000266506"/>
    </source>
</evidence>
<feature type="transmembrane region" description="Helical" evidence="1">
    <location>
        <begin position="7"/>
        <end position="30"/>
    </location>
</feature>
<dbReference type="EMBL" id="QXEV01000012">
    <property type="protein sequence ID" value="RIA75728.1"/>
    <property type="molecule type" value="Genomic_DNA"/>
</dbReference>
<dbReference type="InterPro" id="IPR027417">
    <property type="entry name" value="P-loop_NTPase"/>
</dbReference>
<keyword evidence="1" id="KW-1133">Transmembrane helix</keyword>
<organism evidence="2 3">
    <name type="scientific">Anaeroplasma bactoclasticum</name>
    <dbReference type="NCBI Taxonomy" id="2088"/>
    <lineage>
        <taxon>Bacteria</taxon>
        <taxon>Bacillati</taxon>
        <taxon>Mycoplasmatota</taxon>
        <taxon>Mollicutes</taxon>
        <taxon>Anaeroplasmatales</taxon>
        <taxon>Anaeroplasmataceae</taxon>
        <taxon>Anaeroplasma</taxon>
    </lineage>
</organism>
<dbReference type="AlphaFoldDB" id="A0A397RPV7"/>
<feature type="transmembrane region" description="Helical" evidence="1">
    <location>
        <begin position="42"/>
        <end position="65"/>
    </location>
</feature>
<reference evidence="2 3" key="1">
    <citation type="submission" date="2018-08" db="EMBL/GenBank/DDBJ databases">
        <title>Genomic Encyclopedia of Archaeal and Bacterial Type Strains, Phase II (KMG-II): from individual species to whole genera.</title>
        <authorList>
            <person name="Goeker M."/>
        </authorList>
    </citation>
    <scope>NUCLEOTIDE SEQUENCE [LARGE SCALE GENOMIC DNA]</scope>
    <source>
        <strain evidence="2 3">ATCC 27112</strain>
    </source>
</reference>
<proteinExistence type="predicted"/>
<accession>A0A397RPV7</accession>
<comment type="caution">
    <text evidence="2">The sequence shown here is derived from an EMBL/GenBank/DDBJ whole genome shotgun (WGS) entry which is preliminary data.</text>
</comment>
<name>A0A397RPV7_9MOLU</name>
<dbReference type="Gene3D" id="3.40.50.300">
    <property type="entry name" value="P-loop containing nucleotide triphosphate hydrolases"/>
    <property type="match status" value="1"/>
</dbReference>
<gene>
    <name evidence="2" type="ORF">EI71_01214</name>
</gene>
<evidence type="ECO:0000256" key="1">
    <source>
        <dbReference type="SAM" id="Phobius"/>
    </source>
</evidence>
<dbReference type="RefSeq" id="WP_119016347.1">
    <property type="nucleotide sequence ID" value="NZ_QXEV01000012.1"/>
</dbReference>
<keyword evidence="1" id="KW-0812">Transmembrane</keyword>
<dbReference type="Proteomes" id="UP000266506">
    <property type="component" value="Unassembled WGS sequence"/>
</dbReference>
<protein>
    <recommendedName>
        <fullName evidence="4">Dynein-related subfamily AAA family protein</fullName>
    </recommendedName>
</protein>
<evidence type="ECO:0008006" key="4">
    <source>
        <dbReference type="Google" id="ProtNLM"/>
    </source>
</evidence>